<name>A0A6C0KVA9_9ZZZZ</name>
<organism evidence="1">
    <name type="scientific">viral metagenome</name>
    <dbReference type="NCBI Taxonomy" id="1070528"/>
    <lineage>
        <taxon>unclassified sequences</taxon>
        <taxon>metagenomes</taxon>
        <taxon>organismal metagenomes</taxon>
    </lineage>
</organism>
<accession>A0A6C0KVA9</accession>
<reference evidence="1" key="1">
    <citation type="journal article" date="2020" name="Nature">
        <title>Giant virus diversity and host interactions through global metagenomics.</title>
        <authorList>
            <person name="Schulz F."/>
            <person name="Roux S."/>
            <person name="Paez-Espino D."/>
            <person name="Jungbluth S."/>
            <person name="Walsh D.A."/>
            <person name="Denef V.J."/>
            <person name="McMahon K.D."/>
            <person name="Konstantinidis K.T."/>
            <person name="Eloe-Fadrosh E.A."/>
            <person name="Kyrpides N.C."/>
            <person name="Woyke T."/>
        </authorList>
    </citation>
    <scope>NUCLEOTIDE SEQUENCE</scope>
    <source>
        <strain evidence="1">GVMAG-S-3300013093-109</strain>
    </source>
</reference>
<evidence type="ECO:0000313" key="1">
    <source>
        <dbReference type="EMBL" id="QHU20414.1"/>
    </source>
</evidence>
<protein>
    <recommendedName>
        <fullName evidence="2">Methyltransferase FkbM domain-containing protein</fullName>
    </recommendedName>
</protein>
<sequence>MSCLGTDRLASLYRVLATYPNSDIHARYEIERPEQEMIAKYLPNECCVLEMGGESGTTSLIINKILKDPTKHVLVEPSQNSIPKLIKTQEIYQTQFKVAHGFVGRNRSSHEALWDECKYRQMFDLCDLEKMVGQPFDVLVVDCEGAFYNILEDMPEILDSVKLIIIEMDGPDDKVPIIRNKLLQNGFEMVHSQSHPYLNNGDATNTEFGVIQNVNDLYKLKCRQNMIGFHEVYIKI</sequence>
<dbReference type="EMBL" id="MN740968">
    <property type="protein sequence ID" value="QHU20414.1"/>
    <property type="molecule type" value="Genomic_DNA"/>
</dbReference>
<dbReference type="AlphaFoldDB" id="A0A6C0KVA9"/>
<proteinExistence type="predicted"/>
<evidence type="ECO:0008006" key="2">
    <source>
        <dbReference type="Google" id="ProtNLM"/>
    </source>
</evidence>
<dbReference type="SUPFAM" id="SSF53335">
    <property type="entry name" value="S-adenosyl-L-methionine-dependent methyltransferases"/>
    <property type="match status" value="1"/>
</dbReference>
<dbReference type="InterPro" id="IPR029063">
    <property type="entry name" value="SAM-dependent_MTases_sf"/>
</dbReference>